<dbReference type="AlphaFoldDB" id="A0A150H5P3"/>
<reference evidence="4 5" key="2">
    <citation type="submission" date="2017-12" db="EMBL/GenBank/DDBJ databases">
        <title>Phylogenetic diversity of female urinary microbiome.</title>
        <authorList>
            <person name="Thomas-White K."/>
            <person name="Wolfe A.J."/>
        </authorList>
    </citation>
    <scope>NUCLEOTIDE SEQUENCE [LARGE SCALE GENOMIC DNA]</scope>
    <source>
        <strain evidence="4 5">UMB0426</strain>
    </source>
</reference>
<dbReference type="NCBIfam" id="TIGR00807">
    <property type="entry name" value="malonate_madL"/>
    <property type="match status" value="1"/>
</dbReference>
<organism evidence="3 6">
    <name type="scientific">Brevibacterium ravenspurgense</name>
    <dbReference type="NCBI Taxonomy" id="479117"/>
    <lineage>
        <taxon>Bacteria</taxon>
        <taxon>Bacillati</taxon>
        <taxon>Actinomycetota</taxon>
        <taxon>Actinomycetes</taxon>
        <taxon>Micrococcales</taxon>
        <taxon>Brevibacteriaceae</taxon>
        <taxon>Brevibacterium</taxon>
    </lineage>
</organism>
<keyword evidence="6" id="KW-1185">Reference proteome</keyword>
<gene>
    <name evidence="4" type="primary">madL</name>
    <name evidence="3" type="ORF">Bravens_01954</name>
    <name evidence="4" type="ORF">CYJ40_03545</name>
</gene>
<dbReference type="Pfam" id="PF03817">
    <property type="entry name" value="MadL"/>
    <property type="match status" value="1"/>
</dbReference>
<keyword evidence="2" id="KW-1133">Transmembrane helix</keyword>
<evidence type="ECO:0000313" key="4">
    <source>
        <dbReference type="EMBL" id="PKY70654.1"/>
    </source>
</evidence>
<feature type="transmembrane region" description="Helical" evidence="2">
    <location>
        <begin position="62"/>
        <end position="81"/>
    </location>
</feature>
<dbReference type="Proteomes" id="UP000242755">
    <property type="component" value="Unassembled WGS sequence"/>
</dbReference>
<feature type="compositionally biased region" description="Acidic residues" evidence="1">
    <location>
        <begin position="123"/>
        <end position="136"/>
    </location>
</feature>
<dbReference type="EMBL" id="LQQC01000012">
    <property type="protein sequence ID" value="KXZ57432.1"/>
    <property type="molecule type" value="Genomic_DNA"/>
</dbReference>
<evidence type="ECO:0000313" key="3">
    <source>
        <dbReference type="EMBL" id="KXZ57432.1"/>
    </source>
</evidence>
<feature type="transmembrane region" description="Helical" evidence="2">
    <location>
        <begin position="31"/>
        <end position="50"/>
    </location>
</feature>
<dbReference type="Proteomes" id="UP000243589">
    <property type="component" value="Unassembled WGS sequence"/>
</dbReference>
<evidence type="ECO:0000256" key="2">
    <source>
        <dbReference type="SAM" id="Phobius"/>
    </source>
</evidence>
<evidence type="ECO:0000313" key="6">
    <source>
        <dbReference type="Proteomes" id="UP000243589"/>
    </source>
</evidence>
<sequence length="143" mass="14433">MILYGVAALAASVLAGTIIGEILGQLLGVDANVGGVGFGMILLIALTTWLRSKGKLPAPTEHGVLFWNAMYIPIVVAMAAIQNVYAAVGAGPVALAAGVAATVVSLAMVPLLSKIGAPSEPLPDVEEPTEEAESAEATEGRGR</sequence>
<evidence type="ECO:0000256" key="1">
    <source>
        <dbReference type="SAM" id="MobiDB-lite"/>
    </source>
</evidence>
<proteinExistence type="predicted"/>
<dbReference type="STRING" id="1176165.GCA_001584405_01491"/>
<accession>A0A150H5P3</accession>
<feature type="region of interest" description="Disordered" evidence="1">
    <location>
        <begin position="117"/>
        <end position="143"/>
    </location>
</feature>
<protein>
    <submittedName>
        <fullName evidence="3">Malonate transporter MadL subunit</fullName>
    </submittedName>
    <submittedName>
        <fullName evidence="4">Malonate transporter subunit MadL</fullName>
    </submittedName>
</protein>
<evidence type="ECO:0000313" key="5">
    <source>
        <dbReference type="Proteomes" id="UP000242755"/>
    </source>
</evidence>
<dbReference type="InterPro" id="IPR004690">
    <property type="entry name" value="Maln_transptMadL"/>
</dbReference>
<keyword evidence="2" id="KW-0472">Membrane</keyword>
<name>A0A150H5P3_9MICO</name>
<dbReference type="EMBL" id="PKGO01000003">
    <property type="protein sequence ID" value="PKY70654.1"/>
    <property type="molecule type" value="Genomic_DNA"/>
</dbReference>
<keyword evidence="2" id="KW-0812">Transmembrane</keyword>
<dbReference type="GO" id="GO:0016020">
    <property type="term" value="C:membrane"/>
    <property type="evidence" value="ECO:0007669"/>
    <property type="project" value="InterPro"/>
</dbReference>
<comment type="caution">
    <text evidence="3">The sequence shown here is derived from an EMBL/GenBank/DDBJ whole genome shotgun (WGS) entry which is preliminary data.</text>
</comment>
<feature type="transmembrane region" description="Helical" evidence="2">
    <location>
        <begin position="93"/>
        <end position="112"/>
    </location>
</feature>
<dbReference type="PATRIC" id="fig|479117.4.peg.1938"/>
<reference evidence="3 6" key="1">
    <citation type="submission" date="2016-01" db="EMBL/GenBank/DDBJ databases">
        <title>Use of Whole Genome Sequencing to ascertain that Brevibacterium massiliense (Roux, Raoult 2009) is a later heterotypic synonym of Brevibacterium ravenspurgense (Mages 2008).</title>
        <authorList>
            <person name="Bernier A.-M."/>
            <person name="Burdz T."/>
            <person name="Huynh C."/>
            <person name="Pachecho A.L."/>
            <person name="Wiebe D."/>
            <person name="Bonner C."/>
            <person name="Bernard K."/>
        </authorList>
    </citation>
    <scope>NUCLEOTIDE SEQUENCE [LARGE SCALE GENOMIC DNA]</scope>
    <source>
        <strain evidence="3 6">CCUG56047</strain>
    </source>
</reference>
<dbReference type="RefSeq" id="WP_082784810.1">
    <property type="nucleotide sequence ID" value="NZ_LPXW01000038.1"/>
</dbReference>